<evidence type="ECO:0000256" key="5">
    <source>
        <dbReference type="SAM" id="MobiDB-lite"/>
    </source>
</evidence>
<evidence type="ECO:0000259" key="6">
    <source>
        <dbReference type="Pfam" id="PF04419"/>
    </source>
</evidence>
<dbReference type="EMBL" id="KE346360">
    <property type="protein sequence ID" value="KJE88942.1"/>
    <property type="molecule type" value="Genomic_DNA"/>
</dbReference>
<dbReference type="Proteomes" id="UP000008743">
    <property type="component" value="Unassembled WGS sequence"/>
</dbReference>
<organism evidence="7 8">
    <name type="scientific">Capsaspora owczarzaki (strain ATCC 30864)</name>
    <dbReference type="NCBI Taxonomy" id="595528"/>
    <lineage>
        <taxon>Eukaryota</taxon>
        <taxon>Filasterea</taxon>
        <taxon>Capsaspora</taxon>
    </lineage>
</organism>
<dbReference type="PhylomeDB" id="A0A0D2VGE3"/>
<dbReference type="SUPFAM" id="SSF118359">
    <property type="entry name" value="Expressed protein At2g23090/F21P24.15"/>
    <property type="match status" value="1"/>
</dbReference>
<evidence type="ECO:0000256" key="3">
    <source>
        <dbReference type="ARBA" id="ARBA00022490"/>
    </source>
</evidence>
<keyword evidence="3" id="KW-0963">Cytoplasm</keyword>
<evidence type="ECO:0000256" key="4">
    <source>
        <dbReference type="ARBA" id="ARBA00023242"/>
    </source>
</evidence>
<name>A0A0D2VGE3_CAPO3</name>
<keyword evidence="4" id="KW-0539">Nucleus</keyword>
<reference evidence="8" key="1">
    <citation type="submission" date="2011-02" db="EMBL/GenBank/DDBJ databases">
        <title>The Genome Sequence of Capsaspora owczarzaki ATCC 30864.</title>
        <authorList>
            <person name="Russ C."/>
            <person name="Cuomo C."/>
            <person name="Burger G."/>
            <person name="Gray M.W."/>
            <person name="Holland P.W.H."/>
            <person name="King N."/>
            <person name="Lang F.B.F."/>
            <person name="Roger A.J."/>
            <person name="Ruiz-Trillo I."/>
            <person name="Young S.K."/>
            <person name="Zeng Q."/>
            <person name="Gargeya S."/>
            <person name="Alvarado L."/>
            <person name="Berlin A."/>
            <person name="Chapman S.B."/>
            <person name="Chen Z."/>
            <person name="Freedman E."/>
            <person name="Gellesch M."/>
            <person name="Goldberg J."/>
            <person name="Griggs A."/>
            <person name="Gujja S."/>
            <person name="Heilman E."/>
            <person name="Heiman D."/>
            <person name="Howarth C."/>
            <person name="Mehta T."/>
            <person name="Neiman D."/>
            <person name="Pearson M."/>
            <person name="Roberts A."/>
            <person name="Saif S."/>
            <person name="Shea T."/>
            <person name="Shenoy N."/>
            <person name="Sisk P."/>
            <person name="Stolte C."/>
            <person name="Sykes S."/>
            <person name="White J."/>
            <person name="Yandava C."/>
            <person name="Haas B."/>
            <person name="Nusbaum C."/>
            <person name="Birren B."/>
        </authorList>
    </citation>
    <scope>NUCLEOTIDE SEQUENCE</scope>
    <source>
        <strain evidence="8">ATCC 30864</strain>
    </source>
</reference>
<feature type="domain" description="Small EDRK-rich factor-like N-terminal" evidence="6">
    <location>
        <begin position="1"/>
        <end position="33"/>
    </location>
</feature>
<feature type="compositionally biased region" description="Low complexity" evidence="5">
    <location>
        <begin position="1"/>
        <end position="13"/>
    </location>
</feature>
<comment type="subcellular location">
    <subcellularLocation>
        <location evidence="2">Cytoplasm</location>
    </subcellularLocation>
    <subcellularLocation>
        <location evidence="1">Nucleus</location>
    </subcellularLocation>
</comment>
<dbReference type="InParanoid" id="A0A0D2VGE3"/>
<dbReference type="GO" id="GO:0005634">
    <property type="term" value="C:nucleus"/>
    <property type="evidence" value="ECO:0007669"/>
    <property type="project" value="UniProtKB-SubCell"/>
</dbReference>
<dbReference type="PANTHER" id="PTHR21213">
    <property type="entry name" value="GEO09665P1-RELATED"/>
    <property type="match status" value="1"/>
</dbReference>
<dbReference type="InterPro" id="IPR007513">
    <property type="entry name" value="SERF-like_N"/>
</dbReference>
<sequence length="72" mass="7844">MTRGLQKLQAQAKNNEKKAAAGKKSDGKAAAAAAIKYNCQFCKAPMSDLQTYREHFDAKHPKLAHPPEFATA</sequence>
<feature type="region of interest" description="Disordered" evidence="5">
    <location>
        <begin position="1"/>
        <end position="25"/>
    </location>
</feature>
<evidence type="ECO:0000313" key="7">
    <source>
        <dbReference type="EMBL" id="KJE88942.1"/>
    </source>
</evidence>
<dbReference type="Pfam" id="PF04419">
    <property type="entry name" value="SERF-like_N"/>
    <property type="match status" value="1"/>
</dbReference>
<dbReference type="InterPro" id="IPR045230">
    <property type="entry name" value="MBS1/2-like"/>
</dbReference>
<gene>
    <name evidence="7" type="ORF">CAOG_000510</name>
</gene>
<feature type="compositionally biased region" description="Basic and acidic residues" evidence="5">
    <location>
        <begin position="14"/>
        <end position="25"/>
    </location>
</feature>
<dbReference type="STRING" id="595528.A0A0D2VGE3"/>
<evidence type="ECO:0000256" key="1">
    <source>
        <dbReference type="ARBA" id="ARBA00004123"/>
    </source>
</evidence>
<dbReference type="Gene3D" id="4.10.1050.10">
    <property type="entry name" value="At2g23090-like"/>
    <property type="match status" value="1"/>
</dbReference>
<dbReference type="GO" id="GO:0005737">
    <property type="term" value="C:cytoplasm"/>
    <property type="evidence" value="ECO:0007669"/>
    <property type="project" value="UniProtKB-SubCell"/>
</dbReference>
<evidence type="ECO:0000256" key="2">
    <source>
        <dbReference type="ARBA" id="ARBA00004496"/>
    </source>
</evidence>
<dbReference type="InterPro" id="IPR026939">
    <property type="entry name" value="ZNF706/At2g23090_sf"/>
</dbReference>
<dbReference type="AlphaFoldDB" id="A0A0D2VGE3"/>
<evidence type="ECO:0000313" key="8">
    <source>
        <dbReference type="Proteomes" id="UP000008743"/>
    </source>
</evidence>
<proteinExistence type="predicted"/>
<keyword evidence="8" id="KW-1185">Reference proteome</keyword>
<protein>
    <recommendedName>
        <fullName evidence="6">Small EDRK-rich factor-like N-terminal domain-containing protein</fullName>
    </recommendedName>
</protein>
<accession>A0A0D2VGE3</accession>
<dbReference type="OrthoDB" id="73348at2759"/>
<dbReference type="PANTHER" id="PTHR21213:SF0">
    <property type="entry name" value="ZINC FINGER PROTEIN 706"/>
    <property type="match status" value="1"/>
</dbReference>